<feature type="region of interest" description="Disordered" evidence="1">
    <location>
        <begin position="1"/>
        <end position="24"/>
    </location>
</feature>
<keyword evidence="4" id="KW-1185">Reference proteome</keyword>
<evidence type="ECO:0000259" key="2">
    <source>
        <dbReference type="Pfam" id="PF01882"/>
    </source>
</evidence>
<dbReference type="InterPro" id="IPR036465">
    <property type="entry name" value="vWFA_dom_sf"/>
</dbReference>
<protein>
    <submittedName>
        <fullName evidence="3">Uncharacterized protein (DUF58 family)</fullName>
    </submittedName>
</protein>
<feature type="region of interest" description="Disordered" evidence="1">
    <location>
        <begin position="327"/>
        <end position="356"/>
    </location>
</feature>
<proteinExistence type="predicted"/>
<feature type="compositionally biased region" description="Basic and acidic residues" evidence="1">
    <location>
        <begin position="341"/>
        <end position="356"/>
    </location>
</feature>
<dbReference type="Proteomes" id="UP001265550">
    <property type="component" value="Unassembled WGS sequence"/>
</dbReference>
<comment type="caution">
    <text evidence="3">The sequence shown here is derived from an EMBL/GenBank/DDBJ whole genome shotgun (WGS) entry which is preliminary data.</text>
</comment>
<dbReference type="EMBL" id="JAVDWE010000006">
    <property type="protein sequence ID" value="MDR7094775.1"/>
    <property type="molecule type" value="Genomic_DNA"/>
</dbReference>
<dbReference type="Pfam" id="PF01882">
    <property type="entry name" value="DUF58"/>
    <property type="match status" value="1"/>
</dbReference>
<evidence type="ECO:0000313" key="3">
    <source>
        <dbReference type="EMBL" id="MDR7094775.1"/>
    </source>
</evidence>
<gene>
    <name evidence="3" type="ORF">J2X09_002518</name>
</gene>
<dbReference type="PANTHER" id="PTHR33608:SF6">
    <property type="entry name" value="BLL2464 PROTEIN"/>
    <property type="match status" value="1"/>
</dbReference>
<organism evidence="3 4">
    <name type="scientific">Hydrogenophaga laconesensis</name>
    <dbReference type="NCBI Taxonomy" id="1805971"/>
    <lineage>
        <taxon>Bacteria</taxon>
        <taxon>Pseudomonadati</taxon>
        <taxon>Pseudomonadota</taxon>
        <taxon>Betaproteobacteria</taxon>
        <taxon>Burkholderiales</taxon>
        <taxon>Comamonadaceae</taxon>
        <taxon>Hydrogenophaga</taxon>
    </lineage>
</organism>
<evidence type="ECO:0000256" key="1">
    <source>
        <dbReference type="SAM" id="MobiDB-lite"/>
    </source>
</evidence>
<reference evidence="3 4" key="1">
    <citation type="submission" date="2023-07" db="EMBL/GenBank/DDBJ databases">
        <title>Sorghum-associated microbial communities from plants grown in Nebraska, USA.</title>
        <authorList>
            <person name="Schachtman D."/>
        </authorList>
    </citation>
    <scope>NUCLEOTIDE SEQUENCE [LARGE SCALE GENOMIC DNA]</scope>
    <source>
        <strain evidence="3 4">BE240</strain>
    </source>
</reference>
<dbReference type="RefSeq" id="WP_204733761.1">
    <property type="nucleotide sequence ID" value="NZ_JAVDWE010000006.1"/>
</dbReference>
<feature type="domain" description="DUF58" evidence="2">
    <location>
        <begin position="65"/>
        <end position="286"/>
    </location>
</feature>
<dbReference type="SUPFAM" id="SSF53300">
    <property type="entry name" value="vWA-like"/>
    <property type="match status" value="1"/>
</dbReference>
<name>A0ABU1VBS6_9BURK</name>
<accession>A0ABU1VBS6</accession>
<sequence>MLARLFGRKGGEAQAGTPVSTATPAARRAETLLRRLEWTVLRRLDGLLQGDYRTLMRGSGLDLADLREYQLHDDVRHIDWNVTARLQEPHVRVFTEDREMAAWFLLDLSPSVDFGSGEQRKSQVLLDFTAVLARLLGRHGNRVGAVLYGSRGQPVVDAVLPARGGRTQVLRIMQMVLQPPKHADAKNGVTQLADLLRAAVHTVRQRATVFVVSDFISEPGWEKPLGELARRHDVVAVRLLDPLELDLPDLGLVPIRDAETGEQLMVDTHDAGFRQRFARIAAQREAQLRESLGRAGVDTLELSTDDDLAQAVLRFIELRKRRLRETRNGIGGRPVPTQLPTRDRRSHDVASEGARP</sequence>
<evidence type="ECO:0000313" key="4">
    <source>
        <dbReference type="Proteomes" id="UP001265550"/>
    </source>
</evidence>
<dbReference type="PANTHER" id="PTHR33608">
    <property type="entry name" value="BLL2464 PROTEIN"/>
    <property type="match status" value="1"/>
</dbReference>
<dbReference type="InterPro" id="IPR002881">
    <property type="entry name" value="DUF58"/>
</dbReference>